<evidence type="ECO:0000313" key="1">
    <source>
        <dbReference type="Proteomes" id="UP000050790"/>
    </source>
</evidence>
<reference evidence="2" key="1">
    <citation type="submission" date="2023-11" db="UniProtKB">
        <authorList>
            <consortium name="WormBaseParasite"/>
        </authorList>
    </citation>
    <scope>IDENTIFICATION</scope>
</reference>
<dbReference type="AlphaFoldDB" id="A0AA85AF22"/>
<sequence>MISTFSFGQLVTIYSIIVHTWEFFDCHEFCENDHLLSQGKVIFQSDIYKYSHYYHYSQFIRSNQRSPIVSEKFEKLDDAKEINLKFPFTLYSADLNSVYIDAHGQISVGGQDVYRVIANSIFG</sequence>
<dbReference type="Proteomes" id="UP000050790">
    <property type="component" value="Unassembled WGS sequence"/>
</dbReference>
<name>A0AA85AF22_9TREM</name>
<proteinExistence type="predicted"/>
<accession>A0AA85AF22</accession>
<protein>
    <submittedName>
        <fullName evidence="2">Uncharacterized protein</fullName>
    </submittedName>
</protein>
<evidence type="ECO:0000313" key="2">
    <source>
        <dbReference type="WBParaSite" id="SMRG1_81170.1"/>
    </source>
</evidence>
<dbReference type="WBParaSite" id="SMRG1_81170.1">
    <property type="protein sequence ID" value="SMRG1_81170.1"/>
    <property type="gene ID" value="SMRG1_81170"/>
</dbReference>
<organism evidence="1 2">
    <name type="scientific">Schistosoma margrebowiei</name>
    <dbReference type="NCBI Taxonomy" id="48269"/>
    <lineage>
        <taxon>Eukaryota</taxon>
        <taxon>Metazoa</taxon>
        <taxon>Spiralia</taxon>
        <taxon>Lophotrochozoa</taxon>
        <taxon>Platyhelminthes</taxon>
        <taxon>Trematoda</taxon>
        <taxon>Digenea</taxon>
        <taxon>Strigeidida</taxon>
        <taxon>Schistosomatoidea</taxon>
        <taxon>Schistosomatidae</taxon>
        <taxon>Schistosoma</taxon>
    </lineage>
</organism>